<dbReference type="AlphaFoldDB" id="A0A9D4YZU9"/>
<reference evidence="2" key="2">
    <citation type="submission" date="2020-11" db="EMBL/GenBank/DDBJ databases">
        <authorList>
            <person name="Cecchin M."/>
            <person name="Marcolungo L."/>
            <person name="Rossato M."/>
            <person name="Girolomoni L."/>
            <person name="Cosentino E."/>
            <person name="Cuine S."/>
            <person name="Li-Beisson Y."/>
            <person name="Delledonne M."/>
            <person name="Ballottari M."/>
        </authorList>
    </citation>
    <scope>NUCLEOTIDE SEQUENCE</scope>
    <source>
        <strain evidence="2">211/11P</strain>
        <tissue evidence="2">Whole cell</tissue>
    </source>
</reference>
<organism evidence="2 3">
    <name type="scientific">Chlorella vulgaris</name>
    <name type="common">Green alga</name>
    <dbReference type="NCBI Taxonomy" id="3077"/>
    <lineage>
        <taxon>Eukaryota</taxon>
        <taxon>Viridiplantae</taxon>
        <taxon>Chlorophyta</taxon>
        <taxon>core chlorophytes</taxon>
        <taxon>Trebouxiophyceae</taxon>
        <taxon>Chlorellales</taxon>
        <taxon>Chlorellaceae</taxon>
        <taxon>Chlorella clade</taxon>
        <taxon>Chlorella</taxon>
    </lineage>
</organism>
<dbReference type="Proteomes" id="UP001055712">
    <property type="component" value="Unassembled WGS sequence"/>
</dbReference>
<evidence type="ECO:0000256" key="1">
    <source>
        <dbReference type="SAM" id="Phobius"/>
    </source>
</evidence>
<proteinExistence type="predicted"/>
<accession>A0A9D4YZU9</accession>
<keyword evidence="1" id="KW-0472">Membrane</keyword>
<keyword evidence="1" id="KW-0812">Transmembrane</keyword>
<gene>
    <name evidence="2" type="ORF">D9Q98_003061</name>
</gene>
<name>A0A9D4YZU9_CHLVU</name>
<keyword evidence="1" id="KW-1133">Transmembrane helix</keyword>
<comment type="caution">
    <text evidence="2">The sequence shown here is derived from an EMBL/GenBank/DDBJ whole genome shotgun (WGS) entry which is preliminary data.</text>
</comment>
<keyword evidence="3" id="KW-1185">Reference proteome</keyword>
<dbReference type="OrthoDB" id="515498at2759"/>
<evidence type="ECO:0000313" key="3">
    <source>
        <dbReference type="Proteomes" id="UP001055712"/>
    </source>
</evidence>
<evidence type="ECO:0000313" key="2">
    <source>
        <dbReference type="EMBL" id="KAI3435009.1"/>
    </source>
</evidence>
<dbReference type="EMBL" id="SIDB01000003">
    <property type="protein sequence ID" value="KAI3435009.1"/>
    <property type="molecule type" value="Genomic_DNA"/>
</dbReference>
<reference evidence="2" key="1">
    <citation type="journal article" date="2019" name="Plant J.">
        <title>Chlorella vulgaris genome assembly and annotation reveals the molecular basis for metabolic acclimation to high light conditions.</title>
        <authorList>
            <person name="Cecchin M."/>
            <person name="Marcolungo L."/>
            <person name="Rossato M."/>
            <person name="Girolomoni L."/>
            <person name="Cosentino E."/>
            <person name="Cuine S."/>
            <person name="Li-Beisson Y."/>
            <person name="Delledonne M."/>
            <person name="Ballottari M."/>
        </authorList>
    </citation>
    <scope>NUCLEOTIDE SEQUENCE</scope>
    <source>
        <strain evidence="2">211/11P</strain>
    </source>
</reference>
<sequence length="234" mass="23295">MWELVATAVAGLNAGAGLQAALAGAPSAVGDAASFSRFAGRSRTLSTLLSTIATSSCVSAYYAESRGALWLVAAVGVGLLIPFNLLMMAPPSAIMSAGISPKVRFADEAAAAVAEQGAAAPAQEEPTAAGAAAVFPGEAGGALPSAAAANGGVVGGVADRSGVLSSASISPQPAQRQRRLMYSKSGMLVSPSEFESSWTRKYCFAAFLSLTSFACMIGMIGTGKDAATYGSAPF</sequence>
<protein>
    <submittedName>
        <fullName evidence="2">Uncharacterized protein</fullName>
    </submittedName>
</protein>
<feature type="transmembrane region" description="Helical" evidence="1">
    <location>
        <begin position="68"/>
        <end position="86"/>
    </location>
</feature>